<protein>
    <recommendedName>
        <fullName evidence="4">DUF1329 domain-containing protein</fullName>
    </recommendedName>
</protein>
<keyword evidence="3" id="KW-1185">Reference proteome</keyword>
<reference evidence="2 3" key="1">
    <citation type="submission" date="2018-02" db="EMBL/GenBank/DDBJ databases">
        <title>Solimicrobium silvestre gen. nov., sp. nov., isolated from alpine forest soil.</title>
        <authorList>
            <person name="Margesin R."/>
            <person name="Albuquerque L."/>
            <person name="Zhang D.-C."/>
            <person name="Froufe H.J.C."/>
            <person name="Severino R."/>
            <person name="Roxo I."/>
            <person name="Egas C."/>
            <person name="Da Costa M.S."/>
        </authorList>
    </citation>
    <scope>NUCLEOTIDE SEQUENCE [LARGE SCALE GENOMIC DNA]</scope>
    <source>
        <strain evidence="2 3">S20-91</strain>
    </source>
</reference>
<accession>A0A2S9GW94</accession>
<keyword evidence="1" id="KW-0732">Signal</keyword>
<dbReference type="Gene3D" id="2.50.20.10">
    <property type="entry name" value="Lipoprotein localisation LolA/LolB/LppX"/>
    <property type="match status" value="1"/>
</dbReference>
<dbReference type="AlphaFoldDB" id="A0A2S9GW94"/>
<name>A0A2S9GW94_9BURK</name>
<evidence type="ECO:0000256" key="1">
    <source>
        <dbReference type="SAM" id="SignalP"/>
    </source>
</evidence>
<dbReference type="Proteomes" id="UP000237839">
    <property type="component" value="Unassembled WGS sequence"/>
</dbReference>
<proteinExistence type="predicted"/>
<evidence type="ECO:0000313" key="3">
    <source>
        <dbReference type="Proteomes" id="UP000237839"/>
    </source>
</evidence>
<feature type="chain" id="PRO_5015765172" description="DUF1329 domain-containing protein" evidence="1">
    <location>
        <begin position="25"/>
        <end position="459"/>
    </location>
</feature>
<comment type="caution">
    <text evidence="2">The sequence shown here is derived from an EMBL/GenBank/DDBJ whole genome shotgun (WGS) entry which is preliminary data.</text>
</comment>
<evidence type="ECO:0008006" key="4">
    <source>
        <dbReference type="Google" id="ProtNLM"/>
    </source>
</evidence>
<feature type="signal peptide" evidence="1">
    <location>
        <begin position="1"/>
        <end position="24"/>
    </location>
</feature>
<gene>
    <name evidence="2" type="ORF">S2091_3326</name>
</gene>
<dbReference type="OrthoDB" id="6751304at2"/>
<evidence type="ECO:0000313" key="2">
    <source>
        <dbReference type="EMBL" id="PRC91984.1"/>
    </source>
</evidence>
<dbReference type="Pfam" id="PF07044">
    <property type="entry name" value="DUF1329"/>
    <property type="match status" value="1"/>
</dbReference>
<dbReference type="EMBL" id="PUGF01000017">
    <property type="protein sequence ID" value="PRC91984.1"/>
    <property type="molecule type" value="Genomic_DNA"/>
</dbReference>
<organism evidence="2 3">
    <name type="scientific">Solimicrobium silvestre</name>
    <dbReference type="NCBI Taxonomy" id="2099400"/>
    <lineage>
        <taxon>Bacteria</taxon>
        <taxon>Pseudomonadati</taxon>
        <taxon>Pseudomonadota</taxon>
        <taxon>Betaproteobacteria</taxon>
        <taxon>Burkholderiales</taxon>
        <taxon>Oxalobacteraceae</taxon>
        <taxon>Solimicrobium</taxon>
    </lineage>
</organism>
<dbReference type="InterPro" id="IPR010752">
    <property type="entry name" value="DUF1329"/>
</dbReference>
<sequence length="459" mass="51532">MKIANVLRALAVTGLVTGLVTASAADMTRLGQDLTGVGAEKAGSKDGAIPEFSGMSKPLPGWSYGKLREDFWKYKAEKALFVIDASNVDKYADKLTAGQIQMLKQVKGYTMPVYPAHRECGLPDSVINSTKATAGKSAIGKNGWTLDSAVLPSVPFPMPQTGIEVMWNWLMRYQGLAAEWPDAYTVVSPRPGTTTPITTRWNQLSYFPWVDKPMSGNLEPEAMQNGFYYLYTEPAALAGQGTIQRYYYGKDVDTFYYFTGQRRVRRLPMYAYDAPLIGYENQYPADISFVFYGNPDRFDWKLVGKKDVYIPYNGFGMQRFNTKISEAMQANYVNPAMRRYELHRVWEVEGTVKSGVRHSTPKKTLYIDEDSWWVAVGDDFDAQGKIWKAKENNITPQWELGACASSASVYNDLISGRYVLDETIIGTGKDIRSYPPGSKDPRFKDNFFTAENLSAISDR</sequence>
<dbReference type="RefSeq" id="WP_105533076.1">
    <property type="nucleotide sequence ID" value="NZ_PUGF01000017.1"/>
</dbReference>